<evidence type="ECO:0000313" key="10">
    <source>
        <dbReference type="EMBL" id="AZF81319.1"/>
    </source>
</evidence>
<dbReference type="PATRIC" id="fig|2287.6.peg.1537"/>
<evidence type="ECO:0000313" key="15">
    <source>
        <dbReference type="Proteomes" id="UP000033106"/>
    </source>
</evidence>
<dbReference type="PANTHER" id="PTHR30121:SF11">
    <property type="entry name" value="AAA+ ATPASE DOMAIN-CONTAINING PROTEIN"/>
    <property type="match status" value="1"/>
</dbReference>
<evidence type="ECO:0000313" key="13">
    <source>
        <dbReference type="Proteomes" id="UP000033057"/>
    </source>
</evidence>
<dbReference type="EMBL" id="CP033240">
    <property type="protein sequence ID" value="AZF81319.1"/>
    <property type="molecule type" value="Genomic_DNA"/>
</dbReference>
<dbReference type="Proteomes" id="UP000273194">
    <property type="component" value="Chromosome"/>
</dbReference>
<dbReference type="Proteomes" id="UP000033057">
    <property type="component" value="Chromosome"/>
</dbReference>
<dbReference type="EMBL" id="CP011057">
    <property type="protein sequence ID" value="AKA79158.1"/>
    <property type="molecule type" value="Genomic_DNA"/>
</dbReference>
<evidence type="ECO:0000313" key="9">
    <source>
        <dbReference type="EMBL" id="AZF78716.1"/>
    </source>
</evidence>
<dbReference type="SUPFAM" id="SSF52540">
    <property type="entry name" value="P-loop containing nucleoside triphosphate hydrolases"/>
    <property type="match status" value="1"/>
</dbReference>
<dbReference type="InterPro" id="IPR027417">
    <property type="entry name" value="P-loop_NTPase"/>
</dbReference>
<evidence type="ECO:0000313" key="23">
    <source>
        <dbReference type="Proteomes" id="UP000594632"/>
    </source>
</evidence>
<dbReference type="EMBL" id="CP033238">
    <property type="protein sequence ID" value="AZF76105.1"/>
    <property type="molecule type" value="Genomic_DNA"/>
</dbReference>
<organism evidence="3 13">
    <name type="scientific">Saccharolobus solfataricus</name>
    <name type="common">Sulfolobus solfataricus</name>
    <dbReference type="NCBI Taxonomy" id="2287"/>
    <lineage>
        <taxon>Archaea</taxon>
        <taxon>Thermoproteota</taxon>
        <taxon>Thermoprotei</taxon>
        <taxon>Sulfolobales</taxon>
        <taxon>Sulfolobaceae</taxon>
        <taxon>Saccharolobus</taxon>
    </lineage>
</organism>
<dbReference type="EMBL" id="CP011056">
    <property type="protein sequence ID" value="AKA76465.1"/>
    <property type="molecule type" value="Genomic_DNA"/>
</dbReference>
<evidence type="ECO:0000313" key="7">
    <source>
        <dbReference type="EMBL" id="AZF73481.1"/>
    </source>
</evidence>
<dbReference type="Gene3D" id="3.40.50.300">
    <property type="entry name" value="P-loop containing nucleotide triphosphate hydrolases"/>
    <property type="match status" value="2"/>
</dbReference>
<evidence type="ECO:0000313" key="2">
    <source>
        <dbReference type="EMBL" id="AKA73768.1"/>
    </source>
</evidence>
<evidence type="ECO:0000313" key="16">
    <source>
        <dbReference type="Proteomes" id="UP000267993"/>
    </source>
</evidence>
<dbReference type="EMBL" id="CP050869">
    <property type="protein sequence ID" value="QPG50766.1"/>
    <property type="molecule type" value="Genomic_DNA"/>
</dbReference>
<dbReference type="EMBL" id="CP011055">
    <property type="protein sequence ID" value="AKA73768.1"/>
    <property type="molecule type" value="Genomic_DNA"/>
</dbReference>
<evidence type="ECO:0000313" key="21">
    <source>
        <dbReference type="Proteomes" id="UP000278715"/>
    </source>
</evidence>
<dbReference type="Proteomes" id="UP000267993">
    <property type="component" value="Chromosome"/>
</dbReference>
<evidence type="ECO:0000313" key="5">
    <source>
        <dbReference type="EMBL" id="AZF68241.1"/>
    </source>
</evidence>
<dbReference type="Proteomes" id="UP000275843">
    <property type="component" value="Chromosome"/>
</dbReference>
<evidence type="ECO:0000313" key="11">
    <source>
        <dbReference type="EMBL" id="AZF83958.1"/>
    </source>
</evidence>
<feature type="domain" description="Helicase HerA central" evidence="1">
    <location>
        <begin position="163"/>
        <end position="429"/>
    </location>
</feature>
<dbReference type="Proteomes" id="UP000269431">
    <property type="component" value="Chromosome"/>
</dbReference>
<reference evidence="3" key="3">
    <citation type="submission" date="2018-10" db="EMBL/GenBank/DDBJ databases">
        <authorList>
            <person name="McCarthy S."/>
            <person name="Gradnigo J."/>
            <person name="Johnson T."/>
            <person name="Payne S."/>
            <person name="Lipzen A."/>
            <person name="Schackwitz W."/>
            <person name="Martin J."/>
            <person name="Moriyama E."/>
            <person name="Blum P."/>
        </authorList>
    </citation>
    <scope>NUCLEOTIDE SEQUENCE</scope>
    <source>
        <strain evidence="2">SARC-B</strain>
        <strain evidence="3">SARC-C</strain>
        <strain evidence="4">SULA</strain>
    </source>
</reference>
<evidence type="ECO:0000313" key="14">
    <source>
        <dbReference type="Proteomes" id="UP000033085"/>
    </source>
</evidence>
<sequence>MMESIFETEEGKLREAKIITRQTSDGRGTISFRNYIVEFPFSLKDKLGIGKLLAVNTIKENNYLILEVADIIPMHYGMINLDSTIPKEIRKEIMKRVSESWYSNDEKEIWIDSITYPLGYILEVNSDNVLFKKGYFPPLLGSSVKILNKKAYASFVCAKSNISLGKILHEELSLDVNLEKAIRYHLGIFAFTGSGKSNLASLIARKVLDNLLDTKVIIFDVSMEYAILLLDKLLEVPSRVVSVDRVPPNPIDASRKFLRSHVIPDDIVDIRDKIKKGAEILHQNGKMKQLYVPPEGLSYLTYADLIDLIKKQIEDKYTAISQKPLLYTFLSKLDNFMRERKLTADDIIDDSINQLLDEIENLGKDAHLKENSSLFTFISGIKAYISLGIRETEEYDIENLAIEILDSSKDSPRLFILELPNLEEGRQVVATIINQIYNRRKRMYSDNPKILFIIDEAQEFIPYDTKQKDKSEASSTAIEKLLRHGRKYHLHSLISTQRLAYLNTNALQQLHSYFISTLPRPYDRQLLAETFGISDMLLDKTLELEPGQWLLVSFKSALPHDVPVFFSAENNLDLLKDRINKL</sequence>
<dbReference type="InterPro" id="IPR002789">
    <property type="entry name" value="HerA_central"/>
</dbReference>
<dbReference type="Proteomes" id="UP000273443">
    <property type="component" value="Chromosome"/>
</dbReference>
<evidence type="ECO:0000313" key="19">
    <source>
        <dbReference type="Proteomes" id="UP000273443"/>
    </source>
</evidence>
<evidence type="ECO:0000313" key="17">
    <source>
        <dbReference type="Proteomes" id="UP000269431"/>
    </source>
</evidence>
<evidence type="ECO:0000313" key="3">
    <source>
        <dbReference type="EMBL" id="AKA76465.1"/>
    </source>
</evidence>
<accession>A0A0E3MFT3</accession>
<reference evidence="12 23" key="4">
    <citation type="journal article" date="2020" name="Nat. Commun.">
        <title>The structures of two archaeal type IV pili illuminate evolutionary relationships.</title>
        <authorList>
            <person name="Wang F."/>
            <person name="Baquero D.P."/>
            <person name="Su Z."/>
            <person name="Beltran L.C."/>
            <person name="Prangishvili D."/>
            <person name="Krupovic M."/>
            <person name="Egelman E.H."/>
        </authorList>
    </citation>
    <scope>NUCLEOTIDE SEQUENCE [LARGE SCALE GENOMIC DNA]</scope>
    <source>
        <strain evidence="12 23">POZ149</strain>
    </source>
</reference>
<dbReference type="Proteomes" id="UP000278715">
    <property type="component" value="Chromosome"/>
</dbReference>
<dbReference type="AlphaFoldDB" id="A0A0E3MFT3"/>
<dbReference type="Proteomes" id="UP000033106">
    <property type="component" value="Chromosome"/>
</dbReference>
<evidence type="ECO:0000259" key="1">
    <source>
        <dbReference type="Pfam" id="PF01935"/>
    </source>
</evidence>
<dbReference type="GeneID" id="44129457"/>
<dbReference type="KEGG" id="ssoa:SULA_1493"/>
<name>A0A0E3MFT3_SACSO</name>
<dbReference type="EMBL" id="CP033241">
    <property type="protein sequence ID" value="AZF83958.1"/>
    <property type="molecule type" value="Genomic_DNA"/>
</dbReference>
<evidence type="ECO:0000313" key="6">
    <source>
        <dbReference type="EMBL" id="AZF70861.1"/>
    </source>
</evidence>
<evidence type="ECO:0000313" key="4">
    <source>
        <dbReference type="EMBL" id="AKA79158.1"/>
    </source>
</evidence>
<evidence type="ECO:0000313" key="20">
    <source>
        <dbReference type="Proteomes" id="UP000275843"/>
    </source>
</evidence>
<dbReference type="EMBL" id="CP033236">
    <property type="protein sequence ID" value="AZF70861.1"/>
    <property type="molecule type" value="Genomic_DNA"/>
</dbReference>
<dbReference type="PANTHER" id="PTHR30121">
    <property type="entry name" value="UNCHARACTERIZED PROTEIN YJGR-RELATED"/>
    <property type="match status" value="1"/>
</dbReference>
<reference evidence="16 17" key="2">
    <citation type="journal article" date="2018" name="Proc. Natl. Acad. Sci. U.S.A.">
        <title>Nonmutational mechanism of inheritance in the Archaeon Sulfolobus solfataricus.</title>
        <authorList>
            <person name="Payne S."/>
            <person name="McCarthy S."/>
            <person name="Johnson T."/>
            <person name="North E."/>
            <person name="Blum P."/>
        </authorList>
    </citation>
    <scope>NUCLEOTIDE SEQUENCE [LARGE SCALE GENOMIC DNA]</scope>
    <source>
        <strain evidence="6 16">SARC-H</strain>
        <strain evidence="7 20">SARC-I</strain>
        <strain evidence="9 21">SARC-N</strain>
        <strain evidence="10 22">SARC-O</strain>
        <strain evidence="11 17">SUL120</strain>
        <strain evidence="5 18">SULG</strain>
        <strain evidence="8 19">SULM</strain>
    </source>
</reference>
<evidence type="ECO:0000313" key="12">
    <source>
        <dbReference type="EMBL" id="QPG50766.1"/>
    </source>
</evidence>
<reference evidence="13 14" key="1">
    <citation type="journal article" date="2015" name="Genome Announc.">
        <title>Complete Genome Sequence of Sulfolobus solfataricus Strain 98/2 and Evolved Derivatives.</title>
        <authorList>
            <person name="McCarthy S."/>
            <person name="Gradnigo J."/>
            <person name="Johnson T."/>
            <person name="Payne S."/>
            <person name="Lipzen A."/>
            <person name="Martin J."/>
            <person name="Schackwitz W."/>
            <person name="Moriyama E."/>
            <person name="Blum P."/>
        </authorList>
    </citation>
    <scope>NUCLEOTIDE SEQUENCE [LARGE SCALE GENOMIC DNA]</scope>
    <source>
        <strain evidence="13">98/2 SULC</strain>
        <strain evidence="2">SARC-B</strain>
        <strain evidence="3">SARC-C</strain>
        <strain evidence="4 15">SULA</strain>
        <strain evidence="14">SULB</strain>
    </source>
</reference>
<dbReference type="EMBL" id="CP033239">
    <property type="protein sequence ID" value="AZF78716.1"/>
    <property type="molecule type" value="Genomic_DNA"/>
</dbReference>
<keyword evidence="3" id="KW-0067">ATP-binding</keyword>
<evidence type="ECO:0000313" key="8">
    <source>
        <dbReference type="EMBL" id="AZF76105.1"/>
    </source>
</evidence>
<keyword evidence="3" id="KW-0547">Nucleotide-binding</keyword>
<dbReference type="Pfam" id="PF01935">
    <property type="entry name" value="DUF87"/>
    <property type="match status" value="1"/>
</dbReference>
<evidence type="ECO:0000313" key="18">
    <source>
        <dbReference type="Proteomes" id="UP000273194"/>
    </source>
</evidence>
<evidence type="ECO:0000313" key="22">
    <source>
        <dbReference type="Proteomes" id="UP000282269"/>
    </source>
</evidence>
<dbReference type="Proteomes" id="UP000033085">
    <property type="component" value="Chromosome"/>
</dbReference>
<dbReference type="EMBL" id="CP033235">
    <property type="protein sequence ID" value="AZF68241.1"/>
    <property type="molecule type" value="Genomic_DNA"/>
</dbReference>
<dbReference type="GO" id="GO:0005524">
    <property type="term" value="F:ATP binding"/>
    <property type="evidence" value="ECO:0007669"/>
    <property type="project" value="UniProtKB-KW"/>
</dbReference>
<gene>
    <name evidence="12" type="ORF">HFC64_13900</name>
    <name evidence="4" type="ORF">SULA_1493</name>
    <name evidence="2" type="ORF">SULB_1494</name>
    <name evidence="3" type="ORF">SULC_1492</name>
    <name evidence="5" type="ORF">SULG_07435</name>
    <name evidence="6" type="ORF">SULH_07435</name>
    <name evidence="7" type="ORF">SULI_07435</name>
    <name evidence="8" type="ORF">SULM_07435</name>
    <name evidence="9" type="ORF">SULN_07435</name>
    <name evidence="10" type="ORF">SULO_07445</name>
    <name evidence="11" type="ORF">SULZ_07695</name>
</gene>
<dbReference type="Proteomes" id="UP000594632">
    <property type="component" value="Chromosome"/>
</dbReference>
<dbReference type="Proteomes" id="UP000282269">
    <property type="component" value="Chromosome"/>
</dbReference>
<dbReference type="InterPro" id="IPR051162">
    <property type="entry name" value="T4SS_component"/>
</dbReference>
<dbReference type="EMBL" id="CP033237">
    <property type="protein sequence ID" value="AZF73481.1"/>
    <property type="molecule type" value="Genomic_DNA"/>
</dbReference>
<dbReference type="KEGG" id="ssol:SULB_1494"/>
<proteinExistence type="predicted"/>
<dbReference type="RefSeq" id="WP_009989561.1">
    <property type="nucleotide sequence ID" value="NZ_CP011055.2"/>
</dbReference>
<dbReference type="KEGG" id="ssof:SULC_1492"/>
<protein>
    <submittedName>
        <fullName evidence="3">ATP-binding protein</fullName>
    </submittedName>
</protein>